<dbReference type="InterPro" id="IPR003690">
    <property type="entry name" value="MTERF"/>
</dbReference>
<keyword evidence="17 21" id="KW-0326">Glycosidase</keyword>
<evidence type="ECO:0000256" key="9">
    <source>
        <dbReference type="ARBA" id="ARBA00022729"/>
    </source>
</evidence>
<organism evidence="23 24">
    <name type="scientific">Lithocarpus litseifolius</name>
    <dbReference type="NCBI Taxonomy" id="425828"/>
    <lineage>
        <taxon>Eukaryota</taxon>
        <taxon>Viridiplantae</taxon>
        <taxon>Streptophyta</taxon>
        <taxon>Embryophyta</taxon>
        <taxon>Tracheophyta</taxon>
        <taxon>Spermatophyta</taxon>
        <taxon>Magnoliopsida</taxon>
        <taxon>eudicotyledons</taxon>
        <taxon>Gunneridae</taxon>
        <taxon>Pentapetalae</taxon>
        <taxon>rosids</taxon>
        <taxon>fabids</taxon>
        <taxon>Fagales</taxon>
        <taxon>Fagaceae</taxon>
        <taxon>Lithocarpus</taxon>
    </lineage>
</organism>
<evidence type="ECO:0000256" key="18">
    <source>
        <dbReference type="ARBA" id="ARBA00033335"/>
    </source>
</evidence>
<evidence type="ECO:0000256" key="14">
    <source>
        <dbReference type="ARBA" id="ARBA00023157"/>
    </source>
</evidence>
<dbReference type="FunFam" id="3.20.20.80:FF:000008">
    <property type="entry name" value="Glucan endo-1,3-beta-glucosidase 5"/>
    <property type="match status" value="1"/>
</dbReference>
<dbReference type="PROSITE" id="PS00587">
    <property type="entry name" value="GLYCOSYL_HYDROL_F17"/>
    <property type="match status" value="1"/>
</dbReference>
<evidence type="ECO:0000313" key="24">
    <source>
        <dbReference type="Proteomes" id="UP001459277"/>
    </source>
</evidence>
<dbReference type="Pfam" id="PF00332">
    <property type="entry name" value="Glyco_hydro_17"/>
    <property type="match status" value="1"/>
</dbReference>
<evidence type="ECO:0000256" key="3">
    <source>
        <dbReference type="ARBA" id="ARBA00007692"/>
    </source>
</evidence>
<dbReference type="InterPro" id="IPR044965">
    <property type="entry name" value="Glyco_hydro_17_plant"/>
</dbReference>
<keyword evidence="9" id="KW-0732">Signal</keyword>
<dbReference type="Pfam" id="PF07983">
    <property type="entry name" value="X8"/>
    <property type="match status" value="1"/>
</dbReference>
<keyword evidence="6" id="KW-0805">Transcription regulation</keyword>
<comment type="subcellular location">
    <subcellularLocation>
        <location evidence="2">Cell membrane</location>
        <topology evidence="2">Lipid-anchor</topology>
        <topology evidence="2">GPI-anchor</topology>
    </subcellularLocation>
</comment>
<dbReference type="GO" id="GO:0006952">
    <property type="term" value="P:defense response"/>
    <property type="evidence" value="ECO:0007669"/>
    <property type="project" value="UniProtKB-KW"/>
</dbReference>
<dbReference type="EMBL" id="JAZDWU010000012">
    <property type="protein sequence ID" value="KAK9983820.1"/>
    <property type="molecule type" value="Genomic_DNA"/>
</dbReference>
<dbReference type="PANTHER" id="PTHR32227">
    <property type="entry name" value="GLUCAN ENDO-1,3-BETA-GLUCOSIDASE BG1-RELATED-RELATED"/>
    <property type="match status" value="1"/>
</dbReference>
<protein>
    <recommendedName>
        <fullName evidence="5">glucan endo-1,3-beta-D-glucosidase</fullName>
        <ecNumber evidence="5">3.2.1.39</ecNumber>
    </recommendedName>
    <alternativeName>
        <fullName evidence="18">(1-&gt;3)-beta-glucan endohydrolase</fullName>
    </alternativeName>
    <alternativeName>
        <fullName evidence="19">Beta-1,3-endoglucanase</fullName>
    </alternativeName>
</protein>
<evidence type="ECO:0000256" key="8">
    <source>
        <dbReference type="ARBA" id="ARBA00022622"/>
    </source>
</evidence>
<keyword evidence="24" id="KW-1185">Reference proteome</keyword>
<dbReference type="FunFam" id="1.25.70.10:FF:000001">
    <property type="entry name" value="Mitochondrial transcription termination factor-like"/>
    <property type="match status" value="1"/>
</dbReference>
<evidence type="ECO:0000256" key="10">
    <source>
        <dbReference type="ARBA" id="ARBA00022801"/>
    </source>
</evidence>
<dbReference type="GO" id="GO:0042973">
    <property type="term" value="F:glucan endo-1,3-beta-D-glucosidase activity"/>
    <property type="evidence" value="ECO:0007669"/>
    <property type="project" value="UniProtKB-EC"/>
</dbReference>
<keyword evidence="10 21" id="KW-0378">Hydrolase</keyword>
<evidence type="ECO:0000256" key="2">
    <source>
        <dbReference type="ARBA" id="ARBA00004609"/>
    </source>
</evidence>
<comment type="similarity">
    <text evidence="4 20">Belongs to the glycosyl hydrolase 17 family.</text>
</comment>
<comment type="caution">
    <text evidence="23">The sequence shown here is derived from an EMBL/GenBank/DDBJ whole genome shotgun (WGS) entry which is preliminary data.</text>
</comment>
<evidence type="ECO:0000256" key="7">
    <source>
        <dbReference type="ARBA" id="ARBA00022475"/>
    </source>
</evidence>
<evidence type="ECO:0000256" key="1">
    <source>
        <dbReference type="ARBA" id="ARBA00000382"/>
    </source>
</evidence>
<keyword evidence="11" id="KW-0611">Plant defense</keyword>
<keyword evidence="6" id="KW-0804">Transcription</keyword>
<name>A0AAW2BIA3_9ROSI</name>
<keyword evidence="14" id="KW-1015">Disulfide bond</keyword>
<dbReference type="AlphaFoldDB" id="A0AAW2BIA3"/>
<keyword evidence="7" id="KW-1003">Cell membrane</keyword>
<accession>A0AAW2BIA3</accession>
<dbReference type="InterPro" id="IPR000490">
    <property type="entry name" value="Glyco_hydro_17"/>
</dbReference>
<feature type="domain" description="X8" evidence="22">
    <location>
        <begin position="844"/>
        <end position="928"/>
    </location>
</feature>
<dbReference type="InterPro" id="IPR038538">
    <property type="entry name" value="MTERF_sf"/>
</dbReference>
<evidence type="ECO:0000256" key="16">
    <source>
        <dbReference type="ARBA" id="ARBA00023288"/>
    </source>
</evidence>
<evidence type="ECO:0000256" key="17">
    <source>
        <dbReference type="ARBA" id="ARBA00023295"/>
    </source>
</evidence>
<dbReference type="Gene3D" id="1.20.58.1040">
    <property type="match status" value="1"/>
</dbReference>
<evidence type="ECO:0000256" key="20">
    <source>
        <dbReference type="RuleBase" id="RU004335"/>
    </source>
</evidence>
<dbReference type="GO" id="GO:0098552">
    <property type="term" value="C:side of membrane"/>
    <property type="evidence" value="ECO:0007669"/>
    <property type="project" value="UniProtKB-KW"/>
</dbReference>
<keyword evidence="15" id="KW-0325">Glycoprotein</keyword>
<keyword evidence="13" id="KW-0472">Membrane</keyword>
<dbReference type="SMART" id="SM00768">
    <property type="entry name" value="X8"/>
    <property type="match status" value="1"/>
</dbReference>
<comment type="similarity">
    <text evidence="3">Belongs to the mTERF family.</text>
</comment>
<reference evidence="23 24" key="1">
    <citation type="submission" date="2024-01" db="EMBL/GenBank/DDBJ databases">
        <title>A telomere-to-telomere, gap-free genome of sweet tea (Lithocarpus litseifolius).</title>
        <authorList>
            <person name="Zhou J."/>
        </authorList>
    </citation>
    <scope>NUCLEOTIDE SEQUENCE [LARGE SCALE GENOMIC DNA]</scope>
    <source>
        <strain evidence="23">Zhou-2022a</strain>
        <tissue evidence="23">Leaf</tissue>
    </source>
</reference>
<dbReference type="EC" id="3.2.1.39" evidence="5"/>
<evidence type="ECO:0000313" key="23">
    <source>
        <dbReference type="EMBL" id="KAK9983820.1"/>
    </source>
</evidence>
<proteinExistence type="inferred from homology"/>
<evidence type="ECO:0000256" key="12">
    <source>
        <dbReference type="ARBA" id="ARBA00022946"/>
    </source>
</evidence>
<dbReference type="SUPFAM" id="SSF51445">
    <property type="entry name" value="(Trans)glycosidases"/>
    <property type="match status" value="1"/>
</dbReference>
<dbReference type="SMART" id="SM00733">
    <property type="entry name" value="Mterf"/>
    <property type="match status" value="6"/>
</dbReference>
<evidence type="ECO:0000256" key="6">
    <source>
        <dbReference type="ARBA" id="ARBA00022472"/>
    </source>
</evidence>
<dbReference type="GO" id="GO:0003676">
    <property type="term" value="F:nucleic acid binding"/>
    <property type="evidence" value="ECO:0007669"/>
    <property type="project" value="InterPro"/>
</dbReference>
<evidence type="ECO:0000256" key="5">
    <source>
        <dbReference type="ARBA" id="ARBA00012780"/>
    </source>
</evidence>
<gene>
    <name evidence="23" type="ORF">SO802_033345</name>
</gene>
<comment type="catalytic activity">
    <reaction evidence="1">
        <text>Hydrolysis of (1-&gt;3)-beta-D-glucosidic linkages in (1-&gt;3)-beta-D-glucans.</text>
        <dbReference type="EC" id="3.2.1.39"/>
    </reaction>
</comment>
<dbReference type="Gene3D" id="1.25.70.10">
    <property type="entry name" value="Transcription termination factor 3, mitochondrial"/>
    <property type="match status" value="1"/>
</dbReference>
<dbReference type="GO" id="GO:0005975">
    <property type="term" value="P:carbohydrate metabolic process"/>
    <property type="evidence" value="ECO:0007669"/>
    <property type="project" value="InterPro"/>
</dbReference>
<dbReference type="Gene3D" id="3.20.20.80">
    <property type="entry name" value="Glycosidases"/>
    <property type="match status" value="1"/>
</dbReference>
<dbReference type="Pfam" id="PF02536">
    <property type="entry name" value="mTERF"/>
    <property type="match status" value="2"/>
</dbReference>
<evidence type="ECO:0000256" key="11">
    <source>
        <dbReference type="ARBA" id="ARBA00022821"/>
    </source>
</evidence>
<evidence type="ECO:0000256" key="4">
    <source>
        <dbReference type="ARBA" id="ARBA00008773"/>
    </source>
</evidence>
<evidence type="ECO:0000259" key="22">
    <source>
        <dbReference type="SMART" id="SM00768"/>
    </source>
</evidence>
<keyword evidence="16" id="KW-0449">Lipoprotein</keyword>
<dbReference type="GO" id="GO:0005886">
    <property type="term" value="C:plasma membrane"/>
    <property type="evidence" value="ECO:0007669"/>
    <property type="project" value="UniProtKB-SubCell"/>
</dbReference>
<evidence type="ECO:0000256" key="21">
    <source>
        <dbReference type="RuleBase" id="RU004336"/>
    </source>
</evidence>
<evidence type="ECO:0000256" key="19">
    <source>
        <dbReference type="ARBA" id="ARBA00033417"/>
    </source>
</evidence>
<evidence type="ECO:0000256" key="13">
    <source>
        <dbReference type="ARBA" id="ARBA00023136"/>
    </source>
</evidence>
<keyword evidence="12" id="KW-0809">Transit peptide</keyword>
<dbReference type="InterPro" id="IPR017853">
    <property type="entry name" value="GH"/>
</dbReference>
<evidence type="ECO:0000256" key="15">
    <source>
        <dbReference type="ARBA" id="ARBA00023180"/>
    </source>
</evidence>
<keyword evidence="6" id="KW-0806">Transcription termination</keyword>
<sequence>MIGVLVLHLKRSISSDSPSKVRLLFITNRSRTQLGLLQKNAFFIIQSFTSVGCLSESEFENEAERNYFTVSYLVNSCGLSPKSALLASNKVHFQNPDRPDSVLSLLKENGFDKTQITKLIRSRPTLLLANPMNTLLPKIEFFRSIGVSGSDLPRILTLSPDLLRRSLTNHLIPCYDFLKSVLLVNEKVITTMKRSQRAFLCDVTNVMAPNVDLLRELGAPQSTISLLVTHFPSMAFITHAKFVTAAQEVKELGFDPSKAVFVQAIQAVLKLKKPMWESKFEVFRRWGWSEADTLLAFKKHPNCMLLSEEKITKAMKFLVSKLGFSSKNIAKNPVVLNLSLEKRIIPRCSVVQILLAKDLVKNDLSLATFLLPTEKCFLEKFVIRFQDNVPQLLSVYQNKIELLDVEIQSEKVEQWRIGHELLPTEKCFLEKFVIRFLDDVPQLLSVYQNKMDLLDVQIQSEKVGISVRFRLGGRELVGGCWVRLGLLVGIAGFVVVVGLIGVVSGIGVNWGTQATHPLPPATVVKMLRDNGIQTVKLFDADSTTLNALKNSGIQVMVGIPNDMLYTLANSVQAAENWVAKNVSAHISSNGVDIRYVAVGNEPFLTTYNGSFEPITLPALQNIQSALTKAGLSSQVKVTVPLNADVYQSPNGLPSSGNFRADIQALMVQIVQFLNTNGAPFTVNIYPFISLYENSNFPFDYAFFNGYSSPLNDNGRIYQDMFSANYDTLVWALQTNGYGNMSIIVGEIGWPTDGDKNANVQNAQRFNQGFMSRYLAGQGTPMRSGPLDAYLFSLIDEDAKSIQPGNFERHWGMFYIDGTPKYVLNIAANSNGLVAASNVPYLAQQWCIMSPSASLVDPQVGPSVSYACANADCTSLGYGTSCGSLDARGNISYAFNSYYQIQNQLASACQFSNLSVVTTTDPSTGDCKFRIMINVPTAMQSSSSSSSVGSLEQPVGLLLFLSLFILSIL</sequence>
<dbReference type="InterPro" id="IPR012946">
    <property type="entry name" value="X8"/>
</dbReference>
<keyword evidence="8" id="KW-0336">GPI-anchor</keyword>
<dbReference type="Proteomes" id="UP001459277">
    <property type="component" value="Unassembled WGS sequence"/>
</dbReference>
<dbReference type="GO" id="GO:0006353">
    <property type="term" value="P:DNA-templated transcription termination"/>
    <property type="evidence" value="ECO:0007669"/>
    <property type="project" value="UniProtKB-KW"/>
</dbReference>
<dbReference type="FunFam" id="1.20.58.1040:FF:000002">
    <property type="entry name" value="Glucan endo-1,3-beta-glucosidase 8"/>
    <property type="match status" value="1"/>
</dbReference>